<dbReference type="EMBL" id="LT629732">
    <property type="protein sequence ID" value="SDS03383.1"/>
    <property type="molecule type" value="Genomic_DNA"/>
</dbReference>
<protein>
    <submittedName>
        <fullName evidence="2">Uncharacterized protein</fullName>
    </submittedName>
</protein>
<evidence type="ECO:0000313" key="3">
    <source>
        <dbReference type="Proteomes" id="UP000198983"/>
    </source>
</evidence>
<evidence type="ECO:0000313" key="2">
    <source>
        <dbReference type="EMBL" id="SDS03383.1"/>
    </source>
</evidence>
<dbReference type="RefSeq" id="WP_092651691.1">
    <property type="nucleotide sequence ID" value="NZ_LT629732.1"/>
</dbReference>
<feature type="region of interest" description="Disordered" evidence="1">
    <location>
        <begin position="140"/>
        <end position="211"/>
    </location>
</feature>
<organism evidence="2 3">
    <name type="scientific">Actinopolymorpha singaporensis</name>
    <dbReference type="NCBI Taxonomy" id="117157"/>
    <lineage>
        <taxon>Bacteria</taxon>
        <taxon>Bacillati</taxon>
        <taxon>Actinomycetota</taxon>
        <taxon>Actinomycetes</taxon>
        <taxon>Propionibacteriales</taxon>
        <taxon>Actinopolymorphaceae</taxon>
        <taxon>Actinopolymorpha</taxon>
    </lineage>
</organism>
<accession>A0A1H1NWQ3</accession>
<reference evidence="2 3" key="1">
    <citation type="submission" date="2016-10" db="EMBL/GenBank/DDBJ databases">
        <authorList>
            <person name="de Groot N.N."/>
        </authorList>
    </citation>
    <scope>NUCLEOTIDE SEQUENCE [LARGE SCALE GENOMIC DNA]</scope>
    <source>
        <strain evidence="2 3">DSM 22024</strain>
    </source>
</reference>
<dbReference type="Proteomes" id="UP000198983">
    <property type="component" value="Chromosome I"/>
</dbReference>
<evidence type="ECO:0000256" key="1">
    <source>
        <dbReference type="SAM" id="MobiDB-lite"/>
    </source>
</evidence>
<dbReference type="AlphaFoldDB" id="A0A1H1NWQ3"/>
<name>A0A1H1NWQ3_9ACTN</name>
<keyword evidence="3" id="KW-1185">Reference proteome</keyword>
<gene>
    <name evidence="2" type="ORF">SAMN04489717_1399</name>
</gene>
<proteinExistence type="predicted"/>
<sequence>MRQLRPILVVLLLAATATQRLQGLLLGLTVMAVFEVLGALLRLQGPERPRRRPLWDWLRRLPFPRRRRRSSAGSFPAYERIVADIGWARFSRRDFDVGLRERLLAAASVRLAEGHGVDLAANPEAARRLLGEEAWDLLGPERSASTDRTAPGPDLSTLDRLVGTLERLRPEASPETSTETSPEAGPEAGPASTEPNPATGQVDRPERSTSP</sequence>
<dbReference type="OrthoDB" id="3831332at2"/>
<dbReference type="STRING" id="117157.SAMN04489717_1399"/>